<proteinExistence type="predicted"/>
<evidence type="ECO:0000313" key="2">
    <source>
        <dbReference type="EMBL" id="QSQ22055.1"/>
    </source>
</evidence>
<dbReference type="Pfam" id="PF14256">
    <property type="entry name" value="YwiC"/>
    <property type="match status" value="1"/>
</dbReference>
<keyword evidence="3" id="KW-1185">Reference proteome</keyword>
<name>A0ABX7NTE2_9BACT</name>
<keyword evidence="1" id="KW-0472">Membrane</keyword>
<feature type="transmembrane region" description="Helical" evidence="1">
    <location>
        <begin position="86"/>
        <end position="103"/>
    </location>
</feature>
<dbReference type="InterPro" id="IPR025576">
    <property type="entry name" value="YwiC"/>
</dbReference>
<feature type="transmembrane region" description="Helical" evidence="1">
    <location>
        <begin position="195"/>
        <end position="215"/>
    </location>
</feature>
<evidence type="ECO:0000256" key="1">
    <source>
        <dbReference type="SAM" id="Phobius"/>
    </source>
</evidence>
<accession>A0ABX7NTE2</accession>
<dbReference type="EMBL" id="CP071090">
    <property type="protein sequence ID" value="QSQ22055.1"/>
    <property type="molecule type" value="Genomic_DNA"/>
</dbReference>
<feature type="transmembrane region" description="Helical" evidence="1">
    <location>
        <begin position="109"/>
        <end position="126"/>
    </location>
</feature>
<dbReference type="RefSeq" id="WP_206723632.1">
    <property type="nucleotide sequence ID" value="NZ_CP071090.1"/>
</dbReference>
<protein>
    <submittedName>
        <fullName evidence="2">YwiC-like family protein</fullName>
    </submittedName>
</protein>
<feature type="transmembrane region" description="Helical" evidence="1">
    <location>
        <begin position="138"/>
        <end position="157"/>
    </location>
</feature>
<gene>
    <name evidence="2" type="ORF">JY651_44115</name>
</gene>
<feature type="transmembrane region" description="Helical" evidence="1">
    <location>
        <begin position="221"/>
        <end position="240"/>
    </location>
</feature>
<reference evidence="2 3" key="1">
    <citation type="submission" date="2021-02" db="EMBL/GenBank/DDBJ databases">
        <title>De Novo genome assembly of isolated myxobacteria.</title>
        <authorList>
            <person name="Stevens D.C."/>
        </authorList>
    </citation>
    <scope>NUCLEOTIDE SEQUENCE [LARGE SCALE GENOMIC DNA]</scope>
    <source>
        <strain evidence="3">SCPEA02</strain>
    </source>
</reference>
<dbReference type="Proteomes" id="UP000662747">
    <property type="component" value="Chromosome"/>
</dbReference>
<sequence>MVTLPARQPLSLSRQALLPREHGAYFQLGLPLATVLSLTGPNASALWLTLAAVSCFLLHEPVLVLLGHRGARRHEEERLVARSRTAFFAALGAASLVLALRGLDAAARPYLALPGILGGEVLLMAWGRQERTLSGEVLASLALGAWAVPVGVAGGLVPDAALSVWGTFALGFALATVVVHVIIRSHKPRGNRALPRLAVLVAGGLGIAGALVWALSTGVSAWRAVALLPAPLVALGTLVLRMGPRHLKQMGWSFAAAGLVTAVLLGVGLA</sequence>
<evidence type="ECO:0000313" key="3">
    <source>
        <dbReference type="Proteomes" id="UP000662747"/>
    </source>
</evidence>
<organism evidence="2 3">
    <name type="scientific">Pyxidicoccus parkwayensis</name>
    <dbReference type="NCBI Taxonomy" id="2813578"/>
    <lineage>
        <taxon>Bacteria</taxon>
        <taxon>Pseudomonadati</taxon>
        <taxon>Myxococcota</taxon>
        <taxon>Myxococcia</taxon>
        <taxon>Myxococcales</taxon>
        <taxon>Cystobacterineae</taxon>
        <taxon>Myxococcaceae</taxon>
        <taxon>Pyxidicoccus</taxon>
    </lineage>
</organism>
<feature type="transmembrane region" description="Helical" evidence="1">
    <location>
        <begin position="45"/>
        <end position="66"/>
    </location>
</feature>
<keyword evidence="1" id="KW-0812">Transmembrane</keyword>
<feature type="transmembrane region" description="Helical" evidence="1">
    <location>
        <begin position="252"/>
        <end position="269"/>
    </location>
</feature>
<keyword evidence="1" id="KW-1133">Transmembrane helix</keyword>
<feature type="transmembrane region" description="Helical" evidence="1">
    <location>
        <begin position="163"/>
        <end position="183"/>
    </location>
</feature>